<gene>
    <name evidence="1" type="ORF">LCGC14_0393910</name>
</gene>
<dbReference type="AlphaFoldDB" id="A0A0F9VKL8"/>
<protein>
    <submittedName>
        <fullName evidence="1">Uncharacterized protein</fullName>
    </submittedName>
</protein>
<name>A0A0F9VKL8_9ZZZZ</name>
<sequence length="56" mass="6834">MTDRNREDFYKCPHCGQFEAGEFHYKYCWLTDEPIITTQYCPVLKRRAKRQVEFAL</sequence>
<proteinExistence type="predicted"/>
<dbReference type="EMBL" id="LAZR01000332">
    <property type="protein sequence ID" value="KKN74051.1"/>
    <property type="molecule type" value="Genomic_DNA"/>
</dbReference>
<comment type="caution">
    <text evidence="1">The sequence shown here is derived from an EMBL/GenBank/DDBJ whole genome shotgun (WGS) entry which is preliminary data.</text>
</comment>
<organism evidence="1">
    <name type="scientific">marine sediment metagenome</name>
    <dbReference type="NCBI Taxonomy" id="412755"/>
    <lineage>
        <taxon>unclassified sequences</taxon>
        <taxon>metagenomes</taxon>
        <taxon>ecological metagenomes</taxon>
    </lineage>
</organism>
<reference evidence="1" key="1">
    <citation type="journal article" date="2015" name="Nature">
        <title>Complex archaea that bridge the gap between prokaryotes and eukaryotes.</title>
        <authorList>
            <person name="Spang A."/>
            <person name="Saw J.H."/>
            <person name="Jorgensen S.L."/>
            <person name="Zaremba-Niedzwiedzka K."/>
            <person name="Martijn J."/>
            <person name="Lind A.E."/>
            <person name="van Eijk R."/>
            <person name="Schleper C."/>
            <person name="Guy L."/>
            <person name="Ettema T.J."/>
        </authorList>
    </citation>
    <scope>NUCLEOTIDE SEQUENCE</scope>
</reference>
<evidence type="ECO:0000313" key="1">
    <source>
        <dbReference type="EMBL" id="KKN74051.1"/>
    </source>
</evidence>
<accession>A0A0F9VKL8</accession>